<organism evidence="1 2">
    <name type="scientific">Rhynchophorus ferrugineus</name>
    <name type="common">Red palm weevil</name>
    <name type="synonym">Curculio ferrugineus</name>
    <dbReference type="NCBI Taxonomy" id="354439"/>
    <lineage>
        <taxon>Eukaryota</taxon>
        <taxon>Metazoa</taxon>
        <taxon>Ecdysozoa</taxon>
        <taxon>Arthropoda</taxon>
        <taxon>Hexapoda</taxon>
        <taxon>Insecta</taxon>
        <taxon>Pterygota</taxon>
        <taxon>Neoptera</taxon>
        <taxon>Endopterygota</taxon>
        <taxon>Coleoptera</taxon>
        <taxon>Polyphaga</taxon>
        <taxon>Cucujiformia</taxon>
        <taxon>Curculionidae</taxon>
        <taxon>Dryophthorinae</taxon>
        <taxon>Rhynchophorus</taxon>
    </lineage>
</organism>
<keyword evidence="2" id="KW-1185">Reference proteome</keyword>
<dbReference type="OrthoDB" id="6782450at2759"/>
<name>A0A834IQT0_RHYFE</name>
<dbReference type="EMBL" id="JAACXV010000053">
    <property type="protein sequence ID" value="KAF7285482.1"/>
    <property type="molecule type" value="Genomic_DNA"/>
</dbReference>
<evidence type="ECO:0000313" key="1">
    <source>
        <dbReference type="EMBL" id="KAF7285482.1"/>
    </source>
</evidence>
<proteinExistence type="predicted"/>
<protein>
    <submittedName>
        <fullName evidence="1">Uncharacterized protein</fullName>
    </submittedName>
</protein>
<sequence length="139" mass="15953">MNIKIKSIAKNIVNKWQSEGLVITKDKVQGWLGKLEQGQILASQETEKTKKDIEQKNVENELKKQTLNDVKTNVVKAFSKIGKIKCENCNEGVKVEEKEKLHQMEKIIKSLSKLQMLTEIVNLGRNLKEVLKVRPKDEL</sequence>
<gene>
    <name evidence="1" type="ORF">GWI33_010580</name>
</gene>
<evidence type="ECO:0000313" key="2">
    <source>
        <dbReference type="Proteomes" id="UP000625711"/>
    </source>
</evidence>
<dbReference type="AlphaFoldDB" id="A0A834IQT0"/>
<reference evidence="1" key="1">
    <citation type="submission" date="2020-08" db="EMBL/GenBank/DDBJ databases">
        <title>Genome sequencing and assembly of the red palm weevil Rhynchophorus ferrugineus.</title>
        <authorList>
            <person name="Dias G.B."/>
            <person name="Bergman C.M."/>
            <person name="Manee M."/>
        </authorList>
    </citation>
    <scope>NUCLEOTIDE SEQUENCE</scope>
    <source>
        <strain evidence="1">AA-2017</strain>
        <tissue evidence="1">Whole larva</tissue>
    </source>
</reference>
<accession>A0A834IQT0</accession>
<comment type="caution">
    <text evidence="1">The sequence shown here is derived from an EMBL/GenBank/DDBJ whole genome shotgun (WGS) entry which is preliminary data.</text>
</comment>
<dbReference type="Proteomes" id="UP000625711">
    <property type="component" value="Unassembled WGS sequence"/>
</dbReference>